<dbReference type="EMBL" id="JBHFEH010000202">
    <property type="protein sequence ID" value="KAL2044535.1"/>
    <property type="molecule type" value="Genomic_DNA"/>
</dbReference>
<protein>
    <submittedName>
        <fullName evidence="1">Uncharacterized protein</fullName>
    </submittedName>
</protein>
<evidence type="ECO:0000313" key="1">
    <source>
        <dbReference type="EMBL" id="KAL2044535.1"/>
    </source>
</evidence>
<name>A0ABR4AH82_9LECA</name>
<comment type="caution">
    <text evidence="1">The sequence shown here is derived from an EMBL/GenBank/DDBJ whole genome shotgun (WGS) entry which is preliminary data.</text>
</comment>
<keyword evidence="2" id="KW-1185">Reference proteome</keyword>
<reference evidence="1 2" key="1">
    <citation type="submission" date="2024-09" db="EMBL/GenBank/DDBJ databases">
        <title>Rethinking Asexuality: The Enigmatic Case of Functional Sexual Genes in Lepraria (Stereocaulaceae).</title>
        <authorList>
            <person name="Doellman M."/>
            <person name="Sun Y."/>
            <person name="Barcenas-Pena A."/>
            <person name="Lumbsch H.T."/>
            <person name="Grewe F."/>
        </authorList>
    </citation>
    <scope>NUCLEOTIDE SEQUENCE [LARGE SCALE GENOMIC DNA]</scope>
    <source>
        <strain evidence="1 2">Grewe 0041</strain>
    </source>
</reference>
<accession>A0ABR4AH82</accession>
<dbReference type="Proteomes" id="UP001590951">
    <property type="component" value="Unassembled WGS sequence"/>
</dbReference>
<organism evidence="1 2">
    <name type="scientific">Lepraria finkii</name>
    <dbReference type="NCBI Taxonomy" id="1340010"/>
    <lineage>
        <taxon>Eukaryota</taxon>
        <taxon>Fungi</taxon>
        <taxon>Dikarya</taxon>
        <taxon>Ascomycota</taxon>
        <taxon>Pezizomycotina</taxon>
        <taxon>Lecanoromycetes</taxon>
        <taxon>OSLEUM clade</taxon>
        <taxon>Lecanoromycetidae</taxon>
        <taxon>Lecanorales</taxon>
        <taxon>Lecanorineae</taxon>
        <taxon>Stereocaulaceae</taxon>
        <taxon>Lepraria</taxon>
    </lineage>
</organism>
<sequence length="139" mass="15564">MTRYNVNVRRDVLVKRGQLGRLARRLATDDSTNLGRRAIGGNNLVNQFCLDAVDNPVAGPGHKVAVLENGNTFLMVSTLFRGVDDLQQTSFWNSELRESYLSSRSQALILLSRRGQQYPKAIFGETVPRKNTSAQYTHP</sequence>
<proteinExistence type="predicted"/>
<evidence type="ECO:0000313" key="2">
    <source>
        <dbReference type="Proteomes" id="UP001590951"/>
    </source>
</evidence>
<gene>
    <name evidence="1" type="ORF">ABVK25_012415</name>
</gene>